<dbReference type="SUPFAM" id="SSF48592">
    <property type="entry name" value="GroEL equatorial domain-like"/>
    <property type="match status" value="1"/>
</dbReference>
<evidence type="ECO:0000256" key="1">
    <source>
        <dbReference type="ARBA" id="ARBA00006607"/>
    </source>
</evidence>
<reference evidence="6" key="1">
    <citation type="submission" date="2018-05" db="EMBL/GenBank/DDBJ databases">
        <authorList>
            <person name="Lanie J.A."/>
            <person name="Ng W.-L."/>
            <person name="Kazmierczak K.M."/>
            <person name="Andrzejewski T.M."/>
            <person name="Davidsen T.M."/>
            <person name="Wayne K.J."/>
            <person name="Tettelin H."/>
            <person name="Glass J.I."/>
            <person name="Rusch D."/>
            <person name="Podicherti R."/>
            <person name="Tsui H.-C.T."/>
            <person name="Winkler M.E."/>
        </authorList>
    </citation>
    <scope>NUCLEOTIDE SEQUENCE</scope>
</reference>
<comment type="similarity">
    <text evidence="1">Belongs to the chaperonin (HSP60) family.</text>
</comment>
<proteinExistence type="inferred from homology"/>
<dbReference type="CDD" id="cd03344">
    <property type="entry name" value="GroEL"/>
    <property type="match status" value="1"/>
</dbReference>
<dbReference type="PROSITE" id="PS00296">
    <property type="entry name" value="CHAPERONINS_CPN60"/>
    <property type="match status" value="1"/>
</dbReference>
<sequence length="543" mass="58126">MVMADKQLTYDEEARASLMRGVDELKRVVGLTLGPSGRNVLLSRMFGLPIVCSDGVTVAKEVELPEPYENLGAQLVKEAASKTNDAVGDGTTTSVVLAQSIVRNGFMNVASGANGIGIRDGVGMAVEAVVAELKTMAIPVEDRERVARVAALSAHEEPIAELLADALDKVGRDGVVTIEESKSLADELEFVEGVRVDRGYLSPHFVNDTQRMEVAIDNPMFLITDQKVSAPNDVIGIMEKLLQANNRSLVIIAEDVDGEALSTLVVNKLRGTIDCVAIKAPGFGERRKALLEDIAIVTGGTVISADRGLKVEEADIEMLGTARRLIASKDESTIVEGRGHDQAIKERLEQLRVQIEETSSDYDREKLQERMAALVGGVAVVKIGGATEPEINERKSRAEDALSATRAAIEEGIVPGGGVALVRAGHVLNDLEKALEGDQALGVRMVRNALSAPLMLISDNAGHEGQVVLEAVRSGEGDWGFDADRGEYCHLIEAGIIDPVKVTRSALENAGSIAGMMMTTQAIITEIPEFVPLPQDIQDFMHD</sequence>
<dbReference type="PANTHER" id="PTHR45633">
    <property type="entry name" value="60 KDA HEAT SHOCK PROTEIN, MITOCHONDRIAL"/>
    <property type="match status" value="1"/>
</dbReference>
<keyword evidence="2" id="KW-0547">Nucleotide-binding</keyword>
<dbReference type="Gene3D" id="3.50.7.10">
    <property type="entry name" value="GroEL"/>
    <property type="match status" value="1"/>
</dbReference>
<dbReference type="NCBIfam" id="NF000592">
    <property type="entry name" value="PRK00013.1"/>
    <property type="match status" value="1"/>
</dbReference>
<dbReference type="InterPro" id="IPR027413">
    <property type="entry name" value="GROEL-like_equatorial_sf"/>
</dbReference>
<dbReference type="InterPro" id="IPR027409">
    <property type="entry name" value="GroEL-like_apical_dom_sf"/>
</dbReference>
<dbReference type="NCBIfam" id="NF009488">
    <property type="entry name" value="PRK12850.1"/>
    <property type="match status" value="1"/>
</dbReference>
<dbReference type="NCBIfam" id="NF009489">
    <property type="entry name" value="PRK12851.1"/>
    <property type="match status" value="1"/>
</dbReference>
<dbReference type="FunFam" id="3.50.7.10:FF:000001">
    <property type="entry name" value="60 kDa chaperonin"/>
    <property type="match status" value="1"/>
</dbReference>
<dbReference type="HAMAP" id="MF_00600">
    <property type="entry name" value="CH60"/>
    <property type="match status" value="1"/>
</dbReference>
<evidence type="ECO:0000256" key="5">
    <source>
        <dbReference type="SAM" id="Coils"/>
    </source>
</evidence>
<feature type="coiled-coil region" evidence="5">
    <location>
        <begin position="341"/>
        <end position="368"/>
    </location>
</feature>
<organism evidence="6">
    <name type="scientific">marine metagenome</name>
    <dbReference type="NCBI Taxonomy" id="408172"/>
    <lineage>
        <taxon>unclassified sequences</taxon>
        <taxon>metagenomes</taxon>
        <taxon>ecological metagenomes</taxon>
    </lineage>
</organism>
<dbReference type="InterPro" id="IPR027410">
    <property type="entry name" value="TCP-1-like_intermed_sf"/>
</dbReference>
<evidence type="ECO:0008006" key="7">
    <source>
        <dbReference type="Google" id="ProtNLM"/>
    </source>
</evidence>
<dbReference type="PRINTS" id="PR00298">
    <property type="entry name" value="CHAPERONIN60"/>
</dbReference>
<dbReference type="NCBIfam" id="NF009487">
    <property type="entry name" value="PRK12849.1"/>
    <property type="match status" value="1"/>
</dbReference>
<accession>A0A381R0T5</accession>
<name>A0A381R0T5_9ZZZZ</name>
<keyword evidence="5" id="KW-0175">Coiled coil</keyword>
<dbReference type="InterPro" id="IPR018370">
    <property type="entry name" value="Chaperonin_Cpn60_CS"/>
</dbReference>
<dbReference type="AlphaFoldDB" id="A0A381R0T5"/>
<dbReference type="Gene3D" id="3.30.260.10">
    <property type="entry name" value="TCP-1-like chaperonin intermediate domain"/>
    <property type="match status" value="1"/>
</dbReference>
<dbReference type="GO" id="GO:0005524">
    <property type="term" value="F:ATP binding"/>
    <property type="evidence" value="ECO:0007669"/>
    <property type="project" value="UniProtKB-KW"/>
</dbReference>
<dbReference type="InterPro" id="IPR001844">
    <property type="entry name" value="Cpn60/GroEL"/>
</dbReference>
<keyword evidence="3" id="KW-0067">ATP-binding</keyword>
<evidence type="ECO:0000313" key="6">
    <source>
        <dbReference type="EMBL" id="SUZ85312.1"/>
    </source>
</evidence>
<dbReference type="InterPro" id="IPR002423">
    <property type="entry name" value="Cpn60/GroEL/TCP-1"/>
</dbReference>
<evidence type="ECO:0000256" key="2">
    <source>
        <dbReference type="ARBA" id="ARBA00022741"/>
    </source>
</evidence>
<dbReference type="SUPFAM" id="SSF52029">
    <property type="entry name" value="GroEL apical domain-like"/>
    <property type="match status" value="1"/>
</dbReference>
<dbReference type="Gene3D" id="1.10.560.10">
    <property type="entry name" value="GroEL-like equatorial domain"/>
    <property type="match status" value="1"/>
</dbReference>
<dbReference type="NCBIfam" id="TIGR02348">
    <property type="entry name" value="GroEL"/>
    <property type="match status" value="1"/>
</dbReference>
<dbReference type="Pfam" id="PF00118">
    <property type="entry name" value="Cpn60_TCP1"/>
    <property type="match status" value="1"/>
</dbReference>
<evidence type="ECO:0000256" key="3">
    <source>
        <dbReference type="ARBA" id="ARBA00022840"/>
    </source>
</evidence>
<dbReference type="GO" id="GO:0042026">
    <property type="term" value="P:protein refolding"/>
    <property type="evidence" value="ECO:0007669"/>
    <property type="project" value="InterPro"/>
</dbReference>
<keyword evidence="4" id="KW-0143">Chaperone</keyword>
<protein>
    <recommendedName>
        <fullName evidence="7">60 kDa chaperonin</fullName>
    </recommendedName>
</protein>
<dbReference type="EMBL" id="UINC01001630">
    <property type="protein sequence ID" value="SUZ85312.1"/>
    <property type="molecule type" value="Genomic_DNA"/>
</dbReference>
<dbReference type="GO" id="GO:0140662">
    <property type="term" value="F:ATP-dependent protein folding chaperone"/>
    <property type="evidence" value="ECO:0007669"/>
    <property type="project" value="InterPro"/>
</dbReference>
<evidence type="ECO:0000256" key="4">
    <source>
        <dbReference type="ARBA" id="ARBA00023186"/>
    </source>
</evidence>
<dbReference type="SUPFAM" id="SSF54849">
    <property type="entry name" value="GroEL-intermediate domain like"/>
    <property type="match status" value="1"/>
</dbReference>
<gene>
    <name evidence="6" type="ORF">METZ01_LOCUS38166</name>
</gene>